<organism evidence="1 2">
    <name type="scientific">Niabella pedocola</name>
    <dbReference type="NCBI Taxonomy" id="1752077"/>
    <lineage>
        <taxon>Bacteria</taxon>
        <taxon>Pseudomonadati</taxon>
        <taxon>Bacteroidota</taxon>
        <taxon>Chitinophagia</taxon>
        <taxon>Chitinophagales</taxon>
        <taxon>Chitinophagaceae</taxon>
        <taxon>Niabella</taxon>
    </lineage>
</organism>
<proteinExistence type="predicted"/>
<gene>
    <name evidence="1" type="ORF">LQ567_02365</name>
</gene>
<evidence type="ECO:0000313" key="2">
    <source>
        <dbReference type="Proteomes" id="UP001199816"/>
    </source>
</evidence>
<dbReference type="Proteomes" id="UP001199816">
    <property type="component" value="Unassembled WGS sequence"/>
</dbReference>
<dbReference type="SUPFAM" id="SSF52402">
    <property type="entry name" value="Adenine nucleotide alpha hydrolases-like"/>
    <property type="match status" value="1"/>
</dbReference>
<evidence type="ECO:0000313" key="1">
    <source>
        <dbReference type="EMBL" id="MCD2421588.1"/>
    </source>
</evidence>
<name>A0ABS8PKG5_9BACT</name>
<protein>
    <submittedName>
        <fullName evidence="1">Universal stress protein</fullName>
    </submittedName>
</protein>
<dbReference type="EMBL" id="JAJNEC010000003">
    <property type="protein sequence ID" value="MCD2421588.1"/>
    <property type="molecule type" value="Genomic_DNA"/>
</dbReference>
<dbReference type="Gene3D" id="3.40.50.12370">
    <property type="match status" value="1"/>
</dbReference>
<reference evidence="1 2" key="1">
    <citation type="submission" date="2021-11" db="EMBL/GenBank/DDBJ databases">
        <title>Genomic of Niabella pedocola.</title>
        <authorList>
            <person name="Wu T."/>
        </authorList>
    </citation>
    <scope>NUCLEOTIDE SEQUENCE [LARGE SCALE GENOMIC DNA]</scope>
    <source>
        <strain evidence="1 2">JCM 31011</strain>
    </source>
</reference>
<comment type="caution">
    <text evidence="1">The sequence shown here is derived from an EMBL/GenBank/DDBJ whole genome shotgun (WGS) entry which is preliminary data.</text>
</comment>
<dbReference type="RefSeq" id="WP_231002493.1">
    <property type="nucleotide sequence ID" value="NZ_JAJNEC010000003.1"/>
</dbReference>
<keyword evidence="2" id="KW-1185">Reference proteome</keyword>
<accession>A0ABS8PKG5</accession>
<sequence length="265" mass="30293">MKKILFVCDEHHYPQGAFEWIRELRKQEHLSVKGLFFKAPAITTATRHPAAGKEDLPHFSNQDTAQFMDQCRNSDISSHTVEKSNTEWQKAFWKHESRYADLLIFSQALLYAGTAAHQPNGYMQQLLRWANCPVLAVPENTGAPEQLLVAYDGSPQSMHALKQCCLLFPQYGQLPVRIAYVKEEDSDHIPQLQLLTEYAHAHFTDVKILKLHWDSDKHFSTWVECFRNPLLITGAFGRSALSTSFKESFVTKIITDHVAPVFIAH</sequence>